<dbReference type="EMBL" id="BOOI01000006">
    <property type="protein sequence ID" value="GIH82384.1"/>
    <property type="molecule type" value="Genomic_DNA"/>
</dbReference>
<dbReference type="PRINTS" id="PR00039">
    <property type="entry name" value="HTHLYSR"/>
</dbReference>
<protein>
    <submittedName>
        <fullName evidence="6">LysR family transcriptional regulator</fullName>
    </submittedName>
</protein>
<evidence type="ECO:0000256" key="4">
    <source>
        <dbReference type="ARBA" id="ARBA00023163"/>
    </source>
</evidence>
<evidence type="ECO:0000256" key="3">
    <source>
        <dbReference type="ARBA" id="ARBA00023125"/>
    </source>
</evidence>
<keyword evidence="2" id="KW-0805">Transcription regulation</keyword>
<sequence length="309" mass="33087">MGGDTARVLVAVTAEYHDLVETREMRYFVAVAEELHFGRAAQRLAMAQPPLSRAIQQLERRLGVVLLHRTTRAIALTEAGAVLLREARTVLDAVEAAERRTRRAAGGQPGVVLAAKAGASRELLSKLLDAYAAEPGSAAVEVMLCGPGEPESLLRTGRADVALLHRPYDTTAGFDTEDLHTEQQVVVLPKGHPLANRAHLSLVEVNAQADLPLPRWPGRDGSHPDGPGPQVRDHTQLFQLIALGLACAVIPESLRDQLRDDHAIVPVPDAPAVTTVIAWPPHSRSKAVADLVRTATRLQPTPAAAPTPA</sequence>
<dbReference type="Gene3D" id="3.40.190.10">
    <property type="entry name" value="Periplasmic binding protein-like II"/>
    <property type="match status" value="2"/>
</dbReference>
<organism evidence="6 7">
    <name type="scientific">Planobispora rosea</name>
    <dbReference type="NCBI Taxonomy" id="35762"/>
    <lineage>
        <taxon>Bacteria</taxon>
        <taxon>Bacillati</taxon>
        <taxon>Actinomycetota</taxon>
        <taxon>Actinomycetes</taxon>
        <taxon>Streptosporangiales</taxon>
        <taxon>Streptosporangiaceae</taxon>
        <taxon>Planobispora</taxon>
    </lineage>
</organism>
<dbReference type="Pfam" id="PF00126">
    <property type="entry name" value="HTH_1"/>
    <property type="match status" value="1"/>
</dbReference>
<dbReference type="PANTHER" id="PTHR30346">
    <property type="entry name" value="TRANSCRIPTIONAL DUAL REGULATOR HCAR-RELATED"/>
    <property type="match status" value="1"/>
</dbReference>
<dbReference type="PROSITE" id="PS50931">
    <property type="entry name" value="HTH_LYSR"/>
    <property type="match status" value="1"/>
</dbReference>
<dbReference type="AlphaFoldDB" id="A0A8J3WA44"/>
<dbReference type="InterPro" id="IPR036388">
    <property type="entry name" value="WH-like_DNA-bd_sf"/>
</dbReference>
<keyword evidence="4" id="KW-0804">Transcription</keyword>
<dbReference type="InterPro" id="IPR000847">
    <property type="entry name" value="LysR_HTH_N"/>
</dbReference>
<dbReference type="GO" id="GO:0003677">
    <property type="term" value="F:DNA binding"/>
    <property type="evidence" value="ECO:0007669"/>
    <property type="project" value="UniProtKB-KW"/>
</dbReference>
<gene>
    <name evidence="6" type="primary">hcaR</name>
    <name evidence="6" type="ORF">Pro02_07920</name>
</gene>
<dbReference type="Proteomes" id="UP000655044">
    <property type="component" value="Unassembled WGS sequence"/>
</dbReference>
<dbReference type="InterPro" id="IPR036390">
    <property type="entry name" value="WH_DNA-bd_sf"/>
</dbReference>
<name>A0A8J3WA44_PLARO</name>
<dbReference type="GO" id="GO:0003700">
    <property type="term" value="F:DNA-binding transcription factor activity"/>
    <property type="evidence" value="ECO:0007669"/>
    <property type="project" value="InterPro"/>
</dbReference>
<evidence type="ECO:0000256" key="1">
    <source>
        <dbReference type="ARBA" id="ARBA00009437"/>
    </source>
</evidence>
<evidence type="ECO:0000313" key="7">
    <source>
        <dbReference type="Proteomes" id="UP000655044"/>
    </source>
</evidence>
<dbReference type="SUPFAM" id="SSF53850">
    <property type="entry name" value="Periplasmic binding protein-like II"/>
    <property type="match status" value="1"/>
</dbReference>
<accession>A0A8J3WA44</accession>
<dbReference type="SUPFAM" id="SSF46785">
    <property type="entry name" value="Winged helix' DNA-binding domain"/>
    <property type="match status" value="1"/>
</dbReference>
<reference evidence="6" key="1">
    <citation type="submission" date="2021-01" db="EMBL/GenBank/DDBJ databases">
        <title>Whole genome shotgun sequence of Planobispora rosea NBRC 15558.</title>
        <authorList>
            <person name="Komaki H."/>
            <person name="Tamura T."/>
        </authorList>
    </citation>
    <scope>NUCLEOTIDE SEQUENCE</scope>
    <source>
        <strain evidence="6">NBRC 15558</strain>
    </source>
</reference>
<dbReference type="FunFam" id="1.10.10.10:FF:000001">
    <property type="entry name" value="LysR family transcriptional regulator"/>
    <property type="match status" value="1"/>
</dbReference>
<dbReference type="Pfam" id="PF03466">
    <property type="entry name" value="LysR_substrate"/>
    <property type="match status" value="1"/>
</dbReference>
<proteinExistence type="inferred from homology"/>
<comment type="similarity">
    <text evidence="1">Belongs to the LysR transcriptional regulatory family.</text>
</comment>
<evidence type="ECO:0000259" key="5">
    <source>
        <dbReference type="PROSITE" id="PS50931"/>
    </source>
</evidence>
<keyword evidence="3" id="KW-0238">DNA-binding</keyword>
<comment type="caution">
    <text evidence="6">The sequence shown here is derived from an EMBL/GenBank/DDBJ whole genome shotgun (WGS) entry which is preliminary data.</text>
</comment>
<dbReference type="PANTHER" id="PTHR30346:SF0">
    <property type="entry name" value="HCA OPERON TRANSCRIPTIONAL ACTIVATOR HCAR"/>
    <property type="match status" value="1"/>
</dbReference>
<evidence type="ECO:0000313" key="6">
    <source>
        <dbReference type="EMBL" id="GIH82384.1"/>
    </source>
</evidence>
<dbReference type="Gene3D" id="1.10.10.10">
    <property type="entry name" value="Winged helix-like DNA-binding domain superfamily/Winged helix DNA-binding domain"/>
    <property type="match status" value="1"/>
</dbReference>
<dbReference type="InterPro" id="IPR005119">
    <property type="entry name" value="LysR_subst-bd"/>
</dbReference>
<dbReference type="GO" id="GO:0032993">
    <property type="term" value="C:protein-DNA complex"/>
    <property type="evidence" value="ECO:0007669"/>
    <property type="project" value="TreeGrafter"/>
</dbReference>
<keyword evidence="7" id="KW-1185">Reference proteome</keyword>
<feature type="domain" description="HTH lysR-type" evidence="5">
    <location>
        <begin position="20"/>
        <end position="77"/>
    </location>
</feature>
<evidence type="ECO:0000256" key="2">
    <source>
        <dbReference type="ARBA" id="ARBA00023015"/>
    </source>
</evidence>